<evidence type="ECO:0000256" key="1">
    <source>
        <dbReference type="SAM" id="MobiDB-lite"/>
    </source>
</evidence>
<feature type="compositionally biased region" description="Low complexity" evidence="1">
    <location>
        <begin position="46"/>
        <end position="56"/>
    </location>
</feature>
<sequence>MGVCAGISAPRSRRCGRHKIRGAEGAQGGPPAAALNGRKRGKSVPRRAVPPARASPGRQPVLPDPGGKRQGKIT</sequence>
<feature type="region of interest" description="Disordered" evidence="1">
    <location>
        <begin position="1"/>
        <end position="74"/>
    </location>
</feature>
<comment type="caution">
    <text evidence="2">The sequence shown here is derived from an EMBL/GenBank/DDBJ whole genome shotgun (WGS) entry which is preliminary data.</text>
</comment>
<accession>A0A136Q0U9</accession>
<evidence type="ECO:0000313" key="3">
    <source>
        <dbReference type="Proteomes" id="UP000070366"/>
    </source>
</evidence>
<dbReference type="STRING" id="626937.HMPREF3293_02966"/>
<reference evidence="2 3" key="1">
    <citation type="submission" date="2016-02" db="EMBL/GenBank/DDBJ databases">
        <authorList>
            <person name="Wen L."/>
            <person name="He K."/>
            <person name="Yang H."/>
        </authorList>
    </citation>
    <scope>NUCLEOTIDE SEQUENCE [LARGE SCALE GENOMIC DNA]</scope>
    <source>
        <strain evidence="2 3">DSM 22607</strain>
    </source>
</reference>
<gene>
    <name evidence="2" type="ORF">HMPREF3293_02966</name>
</gene>
<organism evidence="2 3">
    <name type="scientific">Christensenella minuta</name>
    <dbReference type="NCBI Taxonomy" id="626937"/>
    <lineage>
        <taxon>Bacteria</taxon>
        <taxon>Bacillati</taxon>
        <taxon>Bacillota</taxon>
        <taxon>Clostridia</taxon>
        <taxon>Christensenellales</taxon>
        <taxon>Christensenellaceae</taxon>
        <taxon>Christensenella</taxon>
    </lineage>
</organism>
<keyword evidence="3" id="KW-1185">Reference proteome</keyword>
<proteinExistence type="predicted"/>
<dbReference type="AlphaFoldDB" id="A0A136Q0U9"/>
<feature type="compositionally biased region" description="Basic residues" evidence="1">
    <location>
        <begin position="11"/>
        <end position="20"/>
    </location>
</feature>
<protein>
    <submittedName>
        <fullName evidence="2">Uncharacterized protein</fullName>
    </submittedName>
</protein>
<dbReference type="Proteomes" id="UP000070366">
    <property type="component" value="Unassembled WGS sequence"/>
</dbReference>
<name>A0A136Q0U9_9FIRM</name>
<evidence type="ECO:0000313" key="2">
    <source>
        <dbReference type="EMBL" id="KXK64311.1"/>
    </source>
</evidence>
<dbReference type="EMBL" id="LSZW01000065">
    <property type="protein sequence ID" value="KXK64311.1"/>
    <property type="molecule type" value="Genomic_DNA"/>
</dbReference>